<evidence type="ECO:0000313" key="1">
    <source>
        <dbReference type="EMBL" id="MDM8275624.1"/>
    </source>
</evidence>
<sequence length="83" mass="9713">MPYNYLGDLYKSEIVSRLQELGYDVKSVHALNLILEEMGIQEHSGNHWLVTQEGVKYTIYRDRVFDADAWHPEIIDAIRDYLG</sequence>
<protein>
    <submittedName>
        <fullName evidence="1">Uncharacterized protein</fullName>
    </submittedName>
</protein>
<dbReference type="RefSeq" id="WP_289545793.1">
    <property type="nucleotide sequence ID" value="NZ_JAUDDZ010000015.1"/>
</dbReference>
<dbReference type="Proteomes" id="UP001529421">
    <property type="component" value="Unassembled WGS sequence"/>
</dbReference>
<organism evidence="1 2">
    <name type="scientific">Enorma phocaeensis</name>
    <dbReference type="NCBI Taxonomy" id="1871019"/>
    <lineage>
        <taxon>Bacteria</taxon>
        <taxon>Bacillati</taxon>
        <taxon>Actinomycetota</taxon>
        <taxon>Coriobacteriia</taxon>
        <taxon>Coriobacteriales</taxon>
        <taxon>Coriobacteriaceae</taxon>
        <taxon>Enorma</taxon>
    </lineage>
</organism>
<gene>
    <name evidence="1" type="ORF">QUW28_09005</name>
</gene>
<name>A0ABT7VCM4_9ACTN</name>
<reference evidence="2" key="1">
    <citation type="submission" date="2023-06" db="EMBL/GenBank/DDBJ databases">
        <title>Identification and characterization of horizontal gene transfer across gut microbiota members of farm animals based on homology search.</title>
        <authorList>
            <person name="Zeman M."/>
            <person name="Kubasova T."/>
            <person name="Jahodarova E."/>
            <person name="Nykrynova M."/>
            <person name="Rychlik I."/>
        </authorList>
    </citation>
    <scope>NUCLEOTIDE SEQUENCE [LARGE SCALE GENOMIC DNA]</scope>
    <source>
        <strain evidence="2">154_Feed</strain>
    </source>
</reference>
<proteinExistence type="predicted"/>
<accession>A0ABT7VCM4</accession>
<keyword evidence="2" id="KW-1185">Reference proteome</keyword>
<comment type="caution">
    <text evidence="1">The sequence shown here is derived from an EMBL/GenBank/DDBJ whole genome shotgun (WGS) entry which is preliminary data.</text>
</comment>
<evidence type="ECO:0000313" key="2">
    <source>
        <dbReference type="Proteomes" id="UP001529421"/>
    </source>
</evidence>
<dbReference type="EMBL" id="JAUDDZ010000015">
    <property type="protein sequence ID" value="MDM8275624.1"/>
    <property type="molecule type" value="Genomic_DNA"/>
</dbReference>